<organism evidence="3 4">
    <name type="scientific">Nocardioides lentus</name>
    <dbReference type="NCBI Taxonomy" id="338077"/>
    <lineage>
        <taxon>Bacteria</taxon>
        <taxon>Bacillati</taxon>
        <taxon>Actinomycetota</taxon>
        <taxon>Actinomycetes</taxon>
        <taxon>Propionibacteriales</taxon>
        <taxon>Nocardioidaceae</taxon>
        <taxon>Nocardioides</taxon>
    </lineage>
</organism>
<keyword evidence="2" id="KW-0472">Membrane</keyword>
<reference evidence="4" key="1">
    <citation type="journal article" date="2019" name="Int. J. Syst. Evol. Microbiol.">
        <title>The Global Catalogue of Microorganisms (GCM) 10K type strain sequencing project: providing services to taxonomists for standard genome sequencing and annotation.</title>
        <authorList>
            <consortium name="The Broad Institute Genomics Platform"/>
            <consortium name="The Broad Institute Genome Sequencing Center for Infectious Disease"/>
            <person name="Wu L."/>
            <person name="Ma J."/>
        </authorList>
    </citation>
    <scope>NUCLEOTIDE SEQUENCE [LARGE SCALE GENOMIC DNA]</scope>
    <source>
        <strain evidence="4">JCM 14046</strain>
    </source>
</reference>
<feature type="compositionally biased region" description="Basic and acidic residues" evidence="1">
    <location>
        <begin position="1"/>
        <end position="10"/>
    </location>
</feature>
<feature type="region of interest" description="Disordered" evidence="1">
    <location>
        <begin position="1"/>
        <end position="155"/>
    </location>
</feature>
<keyword evidence="2" id="KW-0812">Transmembrane</keyword>
<keyword evidence="4" id="KW-1185">Reference proteome</keyword>
<feature type="compositionally biased region" description="Low complexity" evidence="1">
    <location>
        <begin position="63"/>
        <end position="77"/>
    </location>
</feature>
<evidence type="ECO:0000313" key="4">
    <source>
        <dbReference type="Proteomes" id="UP001501612"/>
    </source>
</evidence>
<evidence type="ECO:0000256" key="2">
    <source>
        <dbReference type="SAM" id="Phobius"/>
    </source>
</evidence>
<protein>
    <submittedName>
        <fullName evidence="3">Uncharacterized protein</fullName>
    </submittedName>
</protein>
<keyword evidence="2" id="KW-1133">Transmembrane helix</keyword>
<comment type="caution">
    <text evidence="3">The sequence shown here is derived from an EMBL/GenBank/DDBJ whole genome shotgun (WGS) entry which is preliminary data.</text>
</comment>
<dbReference type="Proteomes" id="UP001501612">
    <property type="component" value="Unassembled WGS sequence"/>
</dbReference>
<feature type="region of interest" description="Disordered" evidence="1">
    <location>
        <begin position="184"/>
        <end position="228"/>
    </location>
</feature>
<evidence type="ECO:0000313" key="3">
    <source>
        <dbReference type="EMBL" id="GAA1920885.1"/>
    </source>
</evidence>
<feature type="compositionally biased region" description="Gly residues" evidence="1">
    <location>
        <begin position="90"/>
        <end position="105"/>
    </location>
</feature>
<feature type="compositionally biased region" description="Low complexity" evidence="1">
    <location>
        <begin position="24"/>
        <end position="55"/>
    </location>
</feature>
<dbReference type="RefSeq" id="WP_344007290.1">
    <property type="nucleotide sequence ID" value="NZ_BAAAMY010000005.1"/>
</dbReference>
<feature type="compositionally biased region" description="Gly residues" evidence="1">
    <location>
        <begin position="112"/>
        <end position="148"/>
    </location>
</feature>
<proteinExistence type="predicted"/>
<evidence type="ECO:0000256" key="1">
    <source>
        <dbReference type="SAM" id="MobiDB-lite"/>
    </source>
</evidence>
<name>A0ABP5ARJ0_9ACTN</name>
<gene>
    <name evidence="3" type="ORF">GCM10009737_23030</name>
</gene>
<dbReference type="EMBL" id="BAAAMY010000005">
    <property type="protein sequence ID" value="GAA1920885.1"/>
    <property type="molecule type" value="Genomic_DNA"/>
</dbReference>
<sequence length="397" mass="39976">MADRPDEPEPTRLAGSGGSPQNRPEPAAGAQPQQPQQPWTPAGDQGTPPQGAPQQGAPPPYGQQPGQQPGYGQGQPPYGQPGGQPPYGQPGYGQPGYGAPGGAPGYGPPGGGPGGYGPPGGPGGPGGYGGPGGPGGYGGPGGPNGPGGPRKPTDKKPLLIAGAALLVLLIVGGIGLAVVLGGDDESDTTASDPETTSQTEEPAPSEEESAAGGSDAEESPSADPDLPSFEAEDAYEMGQVCEEEFMRNASEYDAADPRVAPFSAIATEEGADVEYSSEYAGYGEQWGIDADRFEETSVIMCMTGAPAGEASTCEGTDIDDKAVDYQFQGVEYAVTFVEAATGAVLAEGDPIETDASTCPDSEYALVFDADVPTFARADVEDIDDRVNDFVDASGGES</sequence>
<feature type="transmembrane region" description="Helical" evidence="2">
    <location>
        <begin position="158"/>
        <end position="180"/>
    </location>
</feature>
<feature type="compositionally biased region" description="Polar residues" evidence="1">
    <location>
        <begin position="188"/>
        <end position="199"/>
    </location>
</feature>
<feature type="compositionally biased region" description="Acidic residues" evidence="1">
    <location>
        <begin position="203"/>
        <end position="220"/>
    </location>
</feature>
<accession>A0ABP5ARJ0</accession>